<dbReference type="OrthoDB" id="9802987at2"/>
<accession>E4TRA7</accession>
<reference evidence="2 3" key="1">
    <citation type="journal article" date="2011" name="Stand. Genomic Sci.">
        <title>Complete genome sequence of Marivirga tractuosa type strain (H-43).</title>
        <authorList>
            <person name="Pagani I."/>
            <person name="Chertkov O."/>
            <person name="Lapidus A."/>
            <person name="Lucas S."/>
            <person name="Del Rio T.G."/>
            <person name="Tice H."/>
            <person name="Copeland A."/>
            <person name="Cheng J.F."/>
            <person name="Nolan M."/>
            <person name="Saunders E."/>
            <person name="Pitluck S."/>
            <person name="Held B."/>
            <person name="Goodwin L."/>
            <person name="Liolios K."/>
            <person name="Ovchinikova G."/>
            <person name="Ivanova N."/>
            <person name="Mavromatis K."/>
            <person name="Pati A."/>
            <person name="Chen A."/>
            <person name="Palaniappan K."/>
            <person name="Land M."/>
            <person name="Hauser L."/>
            <person name="Jeffries C.D."/>
            <person name="Detter J.C."/>
            <person name="Han C."/>
            <person name="Tapia R."/>
            <person name="Ngatchou-Djao O.D."/>
            <person name="Rohde M."/>
            <person name="Goker M."/>
            <person name="Spring S."/>
            <person name="Sikorski J."/>
            <person name="Woyke T."/>
            <person name="Bristow J."/>
            <person name="Eisen J.A."/>
            <person name="Markowitz V."/>
            <person name="Hugenholtz P."/>
            <person name="Klenk H.P."/>
            <person name="Kyrpides N.C."/>
        </authorList>
    </citation>
    <scope>NUCLEOTIDE SEQUENCE [LARGE SCALE GENOMIC DNA]</scope>
    <source>
        <strain evidence="3">ATCC 23168 / DSM 4126 / NBRC 15989 / NCIMB 1408 / VKM B-1430 / H-43</strain>
    </source>
</reference>
<sequence>MISILTGAKKNIGDFLIGDRAKNLLKTYVDEDILEINRFGEIAPYLDQINKSKALILCGGPAYTADFYPNIYNLSEILDQIKVPIIPFGLGWTGKPFHEHLNFKFTPTALEFAKQIHQSIEFSSCRDVLTEEILKKNGIENVKMTGCPVWYHLDSFEKTFEKLENPKTIVISTGAKQSLLFQSISLLGMVKSLFPDSKIIVTYHRGIFPGKNTPLRKGLSYTSIASYAKVLGMEVRDVSSDLGKIAFYEDCDLHIGYRVHAHLDFLSRKKPSLLINEDGRGLGMMKSLHLPVFNYDEKQVLKKVEKQLLSYIEEEFKSFQDTFKLIENHFETMKGFLNYLKNLPF</sequence>
<dbReference type="HOGENOM" id="CLU_803650_0_0_10"/>
<evidence type="ECO:0000313" key="2">
    <source>
        <dbReference type="EMBL" id="ADR23759.1"/>
    </source>
</evidence>
<protein>
    <recommendedName>
        <fullName evidence="1">Polysaccharide pyruvyl transferase domain-containing protein</fullName>
    </recommendedName>
</protein>
<dbReference type="KEGG" id="mtt:Ftrac_3793"/>
<dbReference type="eggNOG" id="COG2327">
    <property type="taxonomic scope" value="Bacteria"/>
</dbReference>
<proteinExistence type="predicted"/>
<dbReference type="AlphaFoldDB" id="E4TRA7"/>
<dbReference type="InterPro" id="IPR007345">
    <property type="entry name" value="Polysacch_pyruvyl_Trfase"/>
</dbReference>
<feature type="domain" description="Polysaccharide pyruvyl transferase" evidence="1">
    <location>
        <begin position="11"/>
        <end position="170"/>
    </location>
</feature>
<dbReference type="Proteomes" id="UP000008720">
    <property type="component" value="Chromosome"/>
</dbReference>
<evidence type="ECO:0000313" key="3">
    <source>
        <dbReference type="Proteomes" id="UP000008720"/>
    </source>
</evidence>
<gene>
    <name evidence="2" type="ordered locus">Ftrac_3793</name>
</gene>
<keyword evidence="3" id="KW-1185">Reference proteome</keyword>
<evidence type="ECO:0000259" key="1">
    <source>
        <dbReference type="Pfam" id="PF04230"/>
    </source>
</evidence>
<dbReference type="RefSeq" id="WP_013455901.1">
    <property type="nucleotide sequence ID" value="NC_014759.1"/>
</dbReference>
<dbReference type="STRING" id="643867.Ftrac_3793"/>
<dbReference type="Pfam" id="PF04230">
    <property type="entry name" value="PS_pyruv_trans"/>
    <property type="match status" value="1"/>
</dbReference>
<dbReference type="EMBL" id="CP002349">
    <property type="protein sequence ID" value="ADR23759.1"/>
    <property type="molecule type" value="Genomic_DNA"/>
</dbReference>
<name>E4TRA7_MARTH</name>
<organism evidence="2 3">
    <name type="scientific">Marivirga tractuosa (strain ATCC 23168 / DSM 4126 / NBRC 15989 / NCIMB 1408 / VKM B-1430 / H-43)</name>
    <name type="common">Microscilla tractuosa</name>
    <name type="synonym">Flexibacter tractuosus</name>
    <dbReference type="NCBI Taxonomy" id="643867"/>
    <lineage>
        <taxon>Bacteria</taxon>
        <taxon>Pseudomonadati</taxon>
        <taxon>Bacteroidota</taxon>
        <taxon>Cytophagia</taxon>
        <taxon>Cytophagales</taxon>
        <taxon>Marivirgaceae</taxon>
        <taxon>Marivirga</taxon>
    </lineage>
</organism>